<sequence length="162" mass="17076">MIRTASTPRTACWTGCSAVPPWAVRVAPRSRDRLPSPKDPDPPYTERVRLRRLFTLPLFALVIPLSVAACTAEGAGTKTECAVSGCTVTFQRGVNAKASILGVEAELLAVNGNTVTLKVAGQQVDVPVGETRPADGLDITVQEVNPDNVVVRLNTGLSGNPS</sequence>
<protein>
    <recommendedName>
        <fullName evidence="3">DUF5666 domain-containing protein</fullName>
    </recommendedName>
</protein>
<dbReference type="EMBL" id="AP023396">
    <property type="protein sequence ID" value="BCK53304.1"/>
    <property type="molecule type" value="Genomic_DNA"/>
</dbReference>
<accession>A0A7G1KIR6</accession>
<proteinExistence type="predicted"/>
<evidence type="ECO:0000313" key="1">
    <source>
        <dbReference type="EMBL" id="BCK53304.1"/>
    </source>
</evidence>
<organism evidence="1 2">
    <name type="scientific">Nocardia wallacei</name>
    <dbReference type="NCBI Taxonomy" id="480035"/>
    <lineage>
        <taxon>Bacteria</taxon>
        <taxon>Bacillati</taxon>
        <taxon>Actinomycetota</taxon>
        <taxon>Actinomycetes</taxon>
        <taxon>Mycobacteriales</taxon>
        <taxon>Nocardiaceae</taxon>
        <taxon>Nocardia</taxon>
    </lineage>
</organism>
<evidence type="ECO:0008006" key="3">
    <source>
        <dbReference type="Google" id="ProtNLM"/>
    </source>
</evidence>
<dbReference type="KEGG" id="nwl:NWFMUON74_10760"/>
<gene>
    <name evidence="1" type="ORF">NWFMUON74_10760</name>
</gene>
<dbReference type="AlphaFoldDB" id="A0A7G1KIR6"/>
<dbReference type="Proteomes" id="UP000516173">
    <property type="component" value="Chromosome"/>
</dbReference>
<keyword evidence="2" id="KW-1185">Reference proteome</keyword>
<reference evidence="1 2" key="1">
    <citation type="submission" date="2020-08" db="EMBL/GenBank/DDBJ databases">
        <title>Genome Sequencing of Nocardia wallacei strain FMUON74 and assembly.</title>
        <authorList>
            <person name="Toyokawa M."/>
            <person name="Uesaka K."/>
        </authorList>
    </citation>
    <scope>NUCLEOTIDE SEQUENCE [LARGE SCALE GENOMIC DNA]</scope>
    <source>
        <strain evidence="1 2">FMUON74</strain>
    </source>
</reference>
<evidence type="ECO:0000313" key="2">
    <source>
        <dbReference type="Proteomes" id="UP000516173"/>
    </source>
</evidence>
<name>A0A7G1KIR6_9NOCA</name>